<sequence length="341" mass="36846">MAQQQHPGAPLSGQVDTSDPWISRNYRSKLLSLSNGPSGSDVINTKELEMYGDAAHDVVFRIGNGGAGYTGVLRMLADMYIAENGGGFRIGWVPNHSRHSQIALLAGVVEIALTYEPHNEDLAIDEGWASRVGRAFNDHFILVGPDVDVGAFDICGALRIIAESHSARGGSGAAPGGVRLDRIEFHTRGDGSATFAKEQLLWQAAGVDVSGKDWMKTYPLAPYDALLRADNERAFLLTDRATFLTAKRDGVIPSLHVHVEGGQELLNPCSAVVKSDAFVSEVSGDRDLEAHRAAARFAVWLTSNQAQSAIKDYGRQWGLCKPLFTPGDEEEFSAEDRLPSS</sequence>
<dbReference type="Proteomes" id="UP000799537">
    <property type="component" value="Unassembled WGS sequence"/>
</dbReference>
<dbReference type="AlphaFoldDB" id="A0A6A6CDE7"/>
<keyword evidence="3" id="KW-1185">Reference proteome</keyword>
<evidence type="ECO:0000313" key="3">
    <source>
        <dbReference type="Proteomes" id="UP000799537"/>
    </source>
</evidence>
<feature type="region of interest" description="Disordered" evidence="1">
    <location>
        <begin position="1"/>
        <end position="20"/>
    </location>
</feature>
<evidence type="ECO:0000313" key="2">
    <source>
        <dbReference type="EMBL" id="KAF2165115.1"/>
    </source>
</evidence>
<gene>
    <name evidence="2" type="ORF">M409DRAFT_24503</name>
</gene>
<dbReference type="PANTHER" id="PTHR37945">
    <property type="entry name" value="EXTRACELLULAR TUNGSTATE BINDING PROTEIN"/>
    <property type="match status" value="1"/>
</dbReference>
<dbReference type="InterPro" id="IPR052738">
    <property type="entry name" value="ABC-Tungstate_binding"/>
</dbReference>
<reference evidence="2" key="1">
    <citation type="journal article" date="2020" name="Stud. Mycol.">
        <title>101 Dothideomycetes genomes: a test case for predicting lifestyles and emergence of pathogens.</title>
        <authorList>
            <person name="Haridas S."/>
            <person name="Albert R."/>
            <person name="Binder M."/>
            <person name="Bloem J."/>
            <person name="Labutti K."/>
            <person name="Salamov A."/>
            <person name="Andreopoulos B."/>
            <person name="Baker S."/>
            <person name="Barry K."/>
            <person name="Bills G."/>
            <person name="Bluhm B."/>
            <person name="Cannon C."/>
            <person name="Castanera R."/>
            <person name="Culley D."/>
            <person name="Daum C."/>
            <person name="Ezra D."/>
            <person name="Gonzalez J."/>
            <person name="Henrissat B."/>
            <person name="Kuo A."/>
            <person name="Liang C."/>
            <person name="Lipzen A."/>
            <person name="Lutzoni F."/>
            <person name="Magnuson J."/>
            <person name="Mondo S."/>
            <person name="Nolan M."/>
            <person name="Ohm R."/>
            <person name="Pangilinan J."/>
            <person name="Park H.-J."/>
            <person name="Ramirez L."/>
            <person name="Alfaro M."/>
            <person name="Sun H."/>
            <person name="Tritt A."/>
            <person name="Yoshinaga Y."/>
            <person name="Zwiers L.-H."/>
            <person name="Turgeon B."/>
            <person name="Goodwin S."/>
            <person name="Spatafora J."/>
            <person name="Crous P."/>
            <person name="Grigoriev I."/>
        </authorList>
    </citation>
    <scope>NUCLEOTIDE SEQUENCE</scope>
    <source>
        <strain evidence="2">ATCC 36951</strain>
    </source>
</reference>
<dbReference type="GeneID" id="54560540"/>
<dbReference type="Gene3D" id="3.40.190.10">
    <property type="entry name" value="Periplasmic binding protein-like II"/>
    <property type="match status" value="2"/>
</dbReference>
<dbReference type="EMBL" id="ML993601">
    <property type="protein sequence ID" value="KAF2165115.1"/>
    <property type="molecule type" value="Genomic_DNA"/>
</dbReference>
<accession>A0A6A6CDE7</accession>
<protein>
    <recommendedName>
        <fullName evidence="4">PBP domain-containing protein</fullName>
    </recommendedName>
</protein>
<dbReference type="OrthoDB" id="10260248at2759"/>
<evidence type="ECO:0000256" key="1">
    <source>
        <dbReference type="SAM" id="MobiDB-lite"/>
    </source>
</evidence>
<name>A0A6A6CDE7_ZASCE</name>
<dbReference type="PANTHER" id="PTHR37945:SF1">
    <property type="entry name" value="EXTRACELLULAR TUNGSTATE BINDING PROTEIN"/>
    <property type="match status" value="1"/>
</dbReference>
<evidence type="ECO:0008006" key="4">
    <source>
        <dbReference type="Google" id="ProtNLM"/>
    </source>
</evidence>
<organism evidence="2 3">
    <name type="scientific">Zasmidium cellare ATCC 36951</name>
    <dbReference type="NCBI Taxonomy" id="1080233"/>
    <lineage>
        <taxon>Eukaryota</taxon>
        <taxon>Fungi</taxon>
        <taxon>Dikarya</taxon>
        <taxon>Ascomycota</taxon>
        <taxon>Pezizomycotina</taxon>
        <taxon>Dothideomycetes</taxon>
        <taxon>Dothideomycetidae</taxon>
        <taxon>Mycosphaerellales</taxon>
        <taxon>Mycosphaerellaceae</taxon>
        <taxon>Zasmidium</taxon>
    </lineage>
</organism>
<proteinExistence type="predicted"/>
<dbReference type="RefSeq" id="XP_033666004.1">
    <property type="nucleotide sequence ID" value="XM_033807268.1"/>
</dbReference>